<feature type="domain" description="BCNT-C" evidence="4">
    <location>
        <begin position="184"/>
        <end position="264"/>
    </location>
</feature>
<dbReference type="PANTHER" id="PTHR48407">
    <property type="entry name" value="CRANIOFACIAL DEVELOPMENT PROTEIN 1"/>
    <property type="match status" value="1"/>
</dbReference>
<dbReference type="InterPro" id="IPR011421">
    <property type="entry name" value="BCNT-C"/>
</dbReference>
<organism evidence="5">
    <name type="scientific">Cuerna arida</name>
    <dbReference type="NCBI Taxonomy" id="1464854"/>
    <lineage>
        <taxon>Eukaryota</taxon>
        <taxon>Metazoa</taxon>
        <taxon>Ecdysozoa</taxon>
        <taxon>Arthropoda</taxon>
        <taxon>Hexapoda</taxon>
        <taxon>Insecta</taxon>
        <taxon>Pterygota</taxon>
        <taxon>Neoptera</taxon>
        <taxon>Paraneoptera</taxon>
        <taxon>Hemiptera</taxon>
        <taxon>Auchenorrhyncha</taxon>
        <taxon>Membracoidea</taxon>
        <taxon>Cicadellidae</taxon>
        <taxon>Cicadellinae</taxon>
        <taxon>Proconiini</taxon>
        <taxon>Cuerna</taxon>
    </lineage>
</organism>
<protein>
    <recommendedName>
        <fullName evidence="1">Craniofacial development protein 1</fullName>
    </recommendedName>
    <alternativeName>
        <fullName evidence="2">Bucentaur</fullName>
    </alternativeName>
</protein>
<name>A0A1B6GDU6_9HEMI</name>
<dbReference type="AlphaFoldDB" id="A0A1B6GDU6"/>
<evidence type="ECO:0000256" key="2">
    <source>
        <dbReference type="ARBA" id="ARBA00030244"/>
    </source>
</evidence>
<reference evidence="5" key="1">
    <citation type="submission" date="2015-11" db="EMBL/GenBank/DDBJ databases">
        <title>De novo transcriptome assembly of four potential Pierce s Disease insect vectors from Arizona vineyards.</title>
        <authorList>
            <person name="Tassone E.E."/>
        </authorList>
    </citation>
    <scope>NUCLEOTIDE SEQUENCE</scope>
</reference>
<feature type="compositionally biased region" description="Basic and acidic residues" evidence="3">
    <location>
        <begin position="91"/>
        <end position="101"/>
    </location>
</feature>
<dbReference type="InterPro" id="IPR027124">
    <property type="entry name" value="Swc5/CFDP1/2"/>
</dbReference>
<dbReference type="GO" id="GO:0000812">
    <property type="term" value="C:Swr1 complex"/>
    <property type="evidence" value="ECO:0007669"/>
    <property type="project" value="TreeGrafter"/>
</dbReference>
<dbReference type="EMBL" id="GECZ01009147">
    <property type="protein sequence ID" value="JAS60622.1"/>
    <property type="molecule type" value="Transcribed_RNA"/>
</dbReference>
<evidence type="ECO:0000259" key="4">
    <source>
        <dbReference type="PROSITE" id="PS51279"/>
    </source>
</evidence>
<proteinExistence type="predicted"/>
<dbReference type="PROSITE" id="PS51279">
    <property type="entry name" value="BCNT_C"/>
    <property type="match status" value="1"/>
</dbReference>
<accession>A0A1B6GDU6</accession>
<feature type="compositionally biased region" description="Basic residues" evidence="3">
    <location>
        <begin position="53"/>
        <end position="68"/>
    </location>
</feature>
<sequence>MMTDQQDLPSDSDDSDVDFKPPDEESLPSEEDSDGSVEEPVLDNGEEQNTSTGKRKKKQIKRRKKIKKKDACKNENSDDGNAEESAVVKELTAEEEKKKADSLWNDFMKDCSPPVRKTTTNADSSKETKETRTITTKTPLTEKENKAVVTEIFEFAGEKIKVEKPLPPQPGRGRGGVVTTRGRGRGGGGLASLIGQLGRKNKLSTLEKSKLDWDRFKKEEGIEEDLQTHNKGKEGFLEKQDFLQRTDLRQFEIEKQLRTTSRSNR</sequence>
<evidence type="ECO:0000256" key="3">
    <source>
        <dbReference type="SAM" id="MobiDB-lite"/>
    </source>
</evidence>
<feature type="region of interest" description="Disordered" evidence="3">
    <location>
        <begin position="161"/>
        <end position="193"/>
    </location>
</feature>
<evidence type="ECO:0000313" key="5">
    <source>
        <dbReference type="EMBL" id="JAS60622.1"/>
    </source>
</evidence>
<feature type="region of interest" description="Disordered" evidence="3">
    <location>
        <begin position="1"/>
        <end position="142"/>
    </location>
</feature>
<evidence type="ECO:0000256" key="1">
    <source>
        <dbReference type="ARBA" id="ARBA00019033"/>
    </source>
</evidence>
<dbReference type="PANTHER" id="PTHR48407:SF1">
    <property type="entry name" value="CRANIOFACIAL DEVELOPMENT PROTEIN 1"/>
    <property type="match status" value="1"/>
</dbReference>
<feature type="compositionally biased region" description="Acidic residues" evidence="3">
    <location>
        <begin position="24"/>
        <end position="46"/>
    </location>
</feature>
<dbReference type="Pfam" id="PF07572">
    <property type="entry name" value="BCNT"/>
    <property type="match status" value="1"/>
</dbReference>
<gene>
    <name evidence="5" type="ORF">g.13716</name>
</gene>